<evidence type="ECO:0000313" key="3">
    <source>
        <dbReference type="Proteomes" id="UP000654075"/>
    </source>
</evidence>
<sequence length="545" mass="59907">MSSSYDLASGFSGLCEAEQFADIFLLVEGQSIPAHKAVLYSRSPYFCRMFAVGSDLREARQCIREVPLVDIPLSPFRKVLRYWYSGQLQSSQDTLELLEVLKLADYFQADELITAVATELCRSDRAVLCFRSALRLLGLAFPHVGLAKGGKCIGDDDWSNLWRHAMQFVQHTFQGTGWLCSAGIAALEELREPRVAHLALRFLSPDLPPIAAQAILSALLRHLDISALASPFRKLDFGQTENSVEMEFTREHWAGDDVLGDELSANMMLLGCIHVQCKVFPNGRVLESVRWNHGILKTWISDNSLACDEDCLHTVVPTALTTLRCGACVQTDAGFNLRSFPGWQMSEATGSAVFSCRAAPPPLAQVIIRGYTCMLLSTQPAPCISSSLPVALFRAVLQGARSAPPLRLVETAARWAKRQDDGAGTLQLQQLLAEISSEATLWELLQYIQSVKTWPSDLQPKASALQERASNTENLERRTASCGVQCDVLIRPVGDSLFGYLTKSSLFSAVGSLSVQCPQVSSSWLWVGATALSAITAWTYAIPRR</sequence>
<organism evidence="2 3">
    <name type="scientific">Polarella glacialis</name>
    <name type="common">Dinoflagellate</name>
    <dbReference type="NCBI Taxonomy" id="89957"/>
    <lineage>
        <taxon>Eukaryota</taxon>
        <taxon>Sar</taxon>
        <taxon>Alveolata</taxon>
        <taxon>Dinophyceae</taxon>
        <taxon>Suessiales</taxon>
        <taxon>Suessiaceae</taxon>
        <taxon>Polarella</taxon>
    </lineage>
</organism>
<dbReference type="AlphaFoldDB" id="A0A813D9Q2"/>
<dbReference type="SUPFAM" id="SSF54695">
    <property type="entry name" value="POZ domain"/>
    <property type="match status" value="1"/>
</dbReference>
<dbReference type="PROSITE" id="PS50097">
    <property type="entry name" value="BTB"/>
    <property type="match status" value="1"/>
</dbReference>
<dbReference type="EMBL" id="CAJNNV010001569">
    <property type="protein sequence ID" value="CAE8585326.1"/>
    <property type="molecule type" value="Genomic_DNA"/>
</dbReference>
<dbReference type="PANTHER" id="PTHR24413">
    <property type="entry name" value="SPECKLE-TYPE POZ PROTEIN"/>
    <property type="match status" value="1"/>
</dbReference>
<evidence type="ECO:0000259" key="1">
    <source>
        <dbReference type="PROSITE" id="PS50097"/>
    </source>
</evidence>
<dbReference type="SMART" id="SM00225">
    <property type="entry name" value="BTB"/>
    <property type="match status" value="1"/>
</dbReference>
<accession>A0A813D9Q2</accession>
<evidence type="ECO:0000313" key="2">
    <source>
        <dbReference type="EMBL" id="CAE8585326.1"/>
    </source>
</evidence>
<proteinExistence type="predicted"/>
<dbReference type="OrthoDB" id="2319901at2759"/>
<dbReference type="Gene3D" id="3.30.710.10">
    <property type="entry name" value="Potassium Channel Kv1.1, Chain A"/>
    <property type="match status" value="1"/>
</dbReference>
<dbReference type="Pfam" id="PF00651">
    <property type="entry name" value="BTB"/>
    <property type="match status" value="1"/>
</dbReference>
<feature type="domain" description="BTB" evidence="1">
    <location>
        <begin position="21"/>
        <end position="92"/>
    </location>
</feature>
<dbReference type="Proteomes" id="UP000654075">
    <property type="component" value="Unassembled WGS sequence"/>
</dbReference>
<keyword evidence="3" id="KW-1185">Reference proteome</keyword>
<name>A0A813D9Q2_POLGL</name>
<reference evidence="2" key="1">
    <citation type="submission" date="2021-02" db="EMBL/GenBank/DDBJ databases">
        <authorList>
            <person name="Dougan E. K."/>
            <person name="Rhodes N."/>
            <person name="Thang M."/>
            <person name="Chan C."/>
        </authorList>
    </citation>
    <scope>NUCLEOTIDE SEQUENCE</scope>
</reference>
<dbReference type="InterPro" id="IPR011333">
    <property type="entry name" value="SKP1/BTB/POZ_sf"/>
</dbReference>
<dbReference type="InterPro" id="IPR000210">
    <property type="entry name" value="BTB/POZ_dom"/>
</dbReference>
<comment type="caution">
    <text evidence="2">The sequence shown here is derived from an EMBL/GenBank/DDBJ whole genome shotgun (WGS) entry which is preliminary data.</text>
</comment>
<gene>
    <name evidence="2" type="ORF">PGLA1383_LOCUS4235</name>
</gene>
<protein>
    <recommendedName>
        <fullName evidence="1">BTB domain-containing protein</fullName>
    </recommendedName>
</protein>